<evidence type="ECO:0000256" key="2">
    <source>
        <dbReference type="SAM" id="SignalP"/>
    </source>
</evidence>
<keyword evidence="1" id="KW-0802">TPR repeat</keyword>
<dbReference type="RefSeq" id="WP_309938353.1">
    <property type="nucleotide sequence ID" value="NZ_AP025305.1"/>
</dbReference>
<dbReference type="InterPro" id="IPR011990">
    <property type="entry name" value="TPR-like_helical_dom_sf"/>
</dbReference>
<organism evidence="3 4">
    <name type="scientific">Aureibacter tunicatorum</name>
    <dbReference type="NCBI Taxonomy" id="866807"/>
    <lineage>
        <taxon>Bacteria</taxon>
        <taxon>Pseudomonadati</taxon>
        <taxon>Bacteroidota</taxon>
        <taxon>Cytophagia</taxon>
        <taxon>Cytophagales</taxon>
        <taxon>Persicobacteraceae</taxon>
        <taxon>Aureibacter</taxon>
    </lineage>
</organism>
<feature type="repeat" description="TPR" evidence="1">
    <location>
        <begin position="78"/>
        <end position="111"/>
    </location>
</feature>
<dbReference type="AlphaFoldDB" id="A0AAE3XLL4"/>
<evidence type="ECO:0000313" key="4">
    <source>
        <dbReference type="Proteomes" id="UP001185092"/>
    </source>
</evidence>
<accession>A0AAE3XLL4</accession>
<feature type="signal peptide" evidence="2">
    <location>
        <begin position="1"/>
        <end position="21"/>
    </location>
</feature>
<feature type="chain" id="PRO_5042048268" evidence="2">
    <location>
        <begin position="22"/>
        <end position="130"/>
    </location>
</feature>
<dbReference type="PROSITE" id="PS50005">
    <property type="entry name" value="TPR"/>
    <property type="match status" value="1"/>
</dbReference>
<keyword evidence="4" id="KW-1185">Reference proteome</keyword>
<proteinExistence type="predicted"/>
<evidence type="ECO:0000313" key="3">
    <source>
        <dbReference type="EMBL" id="MDR6238848.1"/>
    </source>
</evidence>
<comment type="caution">
    <text evidence="3">The sequence shown here is derived from an EMBL/GenBank/DDBJ whole genome shotgun (WGS) entry which is preliminary data.</text>
</comment>
<gene>
    <name evidence="3" type="ORF">HNQ88_001885</name>
</gene>
<protein>
    <submittedName>
        <fullName evidence="3">Lipopolysaccharide biosynthesis regulator YciM</fullName>
    </submittedName>
</protein>
<name>A0AAE3XLL4_9BACT</name>
<dbReference type="InterPro" id="IPR019734">
    <property type="entry name" value="TPR_rpt"/>
</dbReference>
<dbReference type="Proteomes" id="UP001185092">
    <property type="component" value="Unassembled WGS sequence"/>
</dbReference>
<dbReference type="SUPFAM" id="SSF48452">
    <property type="entry name" value="TPR-like"/>
    <property type="match status" value="1"/>
</dbReference>
<dbReference type="Gene3D" id="1.25.40.10">
    <property type="entry name" value="Tetratricopeptide repeat domain"/>
    <property type="match status" value="1"/>
</dbReference>
<evidence type="ECO:0000256" key="1">
    <source>
        <dbReference type="PROSITE-ProRule" id="PRU00339"/>
    </source>
</evidence>
<keyword evidence="2" id="KW-0732">Signal</keyword>
<sequence length="130" mass="14706">MRNSILIAAAIVLTIGINAKAQSSNPRYLDRAISIISEASTDDWKTLCKQAQKCVIRKENLDQAKNWASTALSAERNTTTLETLGDVYRANGESRKAVEYYIEALRNTKSFHSNRYKNIQAKIYHLKDLI</sequence>
<dbReference type="EMBL" id="JAVDQD010000002">
    <property type="protein sequence ID" value="MDR6238848.1"/>
    <property type="molecule type" value="Genomic_DNA"/>
</dbReference>
<reference evidence="3" key="1">
    <citation type="submission" date="2023-07" db="EMBL/GenBank/DDBJ databases">
        <title>Genomic Encyclopedia of Type Strains, Phase IV (KMG-IV): sequencing the most valuable type-strain genomes for metagenomic binning, comparative biology and taxonomic classification.</title>
        <authorList>
            <person name="Goeker M."/>
        </authorList>
    </citation>
    <scope>NUCLEOTIDE SEQUENCE</scope>
    <source>
        <strain evidence="3">DSM 26174</strain>
    </source>
</reference>